<sequence length="219" mass="24358">MCRDANPDPTLAQLCSSHPSLQPSPSCFTSSISKKRAQRDWKRHSSRKPTVRIVQVESSEVMVKTDAFNFKSIVQKLTGNNFAPTQRVRMFDCPDSSAFSDHLQDEKHGRHKHLEHSTSLANFSMCASEAYMTSAGNSNFRPLTSSSADNSSDTSLGDDDSPVFSSQLEAKIHEEIDQSRISDADSSFDTSEMDMWAVLAWSDPLPDITMIPPLFSNFT</sequence>
<evidence type="ECO:0000313" key="3">
    <source>
        <dbReference type="EMBL" id="KAH7439201.1"/>
    </source>
</evidence>
<proteinExistence type="predicted"/>
<keyword evidence="4" id="KW-1185">Reference proteome</keyword>
<gene>
    <name evidence="3" type="ORF">KP509_04G049800</name>
</gene>
<accession>A0A8T2USK0</accession>
<dbReference type="InterPro" id="IPR008889">
    <property type="entry name" value="VQ"/>
</dbReference>
<protein>
    <recommendedName>
        <fullName evidence="2">VQ domain-containing protein</fullName>
    </recommendedName>
</protein>
<feature type="domain" description="VQ" evidence="2">
    <location>
        <begin position="62"/>
        <end position="80"/>
    </location>
</feature>
<evidence type="ECO:0000259" key="2">
    <source>
        <dbReference type="Pfam" id="PF05678"/>
    </source>
</evidence>
<comment type="caution">
    <text evidence="3">The sequence shown here is derived from an EMBL/GenBank/DDBJ whole genome shotgun (WGS) entry which is preliminary data.</text>
</comment>
<feature type="compositionally biased region" description="Low complexity" evidence="1">
    <location>
        <begin position="144"/>
        <end position="155"/>
    </location>
</feature>
<reference evidence="3" key="1">
    <citation type="submission" date="2021-08" db="EMBL/GenBank/DDBJ databases">
        <title>WGS assembly of Ceratopteris richardii.</title>
        <authorList>
            <person name="Marchant D.B."/>
            <person name="Chen G."/>
            <person name="Jenkins J."/>
            <person name="Shu S."/>
            <person name="Leebens-Mack J."/>
            <person name="Grimwood J."/>
            <person name="Schmutz J."/>
            <person name="Soltis P."/>
            <person name="Soltis D."/>
            <person name="Chen Z.-H."/>
        </authorList>
    </citation>
    <scope>NUCLEOTIDE SEQUENCE</scope>
    <source>
        <strain evidence="3">Whitten #5841</strain>
        <tissue evidence="3">Leaf</tissue>
    </source>
</reference>
<feature type="region of interest" description="Disordered" evidence="1">
    <location>
        <begin position="142"/>
        <end position="163"/>
    </location>
</feature>
<dbReference type="Pfam" id="PF05678">
    <property type="entry name" value="VQ"/>
    <property type="match status" value="1"/>
</dbReference>
<organism evidence="3 4">
    <name type="scientific">Ceratopteris richardii</name>
    <name type="common">Triangle waterfern</name>
    <dbReference type="NCBI Taxonomy" id="49495"/>
    <lineage>
        <taxon>Eukaryota</taxon>
        <taxon>Viridiplantae</taxon>
        <taxon>Streptophyta</taxon>
        <taxon>Embryophyta</taxon>
        <taxon>Tracheophyta</taxon>
        <taxon>Polypodiopsida</taxon>
        <taxon>Polypodiidae</taxon>
        <taxon>Polypodiales</taxon>
        <taxon>Pteridineae</taxon>
        <taxon>Pteridaceae</taxon>
        <taxon>Parkerioideae</taxon>
        <taxon>Ceratopteris</taxon>
    </lineage>
</organism>
<evidence type="ECO:0000256" key="1">
    <source>
        <dbReference type="SAM" id="MobiDB-lite"/>
    </source>
</evidence>
<dbReference type="Proteomes" id="UP000825935">
    <property type="component" value="Chromosome 4"/>
</dbReference>
<dbReference type="AlphaFoldDB" id="A0A8T2USK0"/>
<evidence type="ECO:0000313" key="4">
    <source>
        <dbReference type="Proteomes" id="UP000825935"/>
    </source>
</evidence>
<name>A0A8T2USK0_CERRI</name>
<dbReference type="EMBL" id="CM035409">
    <property type="protein sequence ID" value="KAH7439201.1"/>
    <property type="molecule type" value="Genomic_DNA"/>
</dbReference>